<proteinExistence type="inferred from homology"/>
<evidence type="ECO:0000256" key="1">
    <source>
        <dbReference type="ARBA" id="ARBA00004477"/>
    </source>
</evidence>
<evidence type="ECO:0000256" key="11">
    <source>
        <dbReference type="SAM" id="MobiDB-lite"/>
    </source>
</evidence>
<comment type="similarity">
    <text evidence="2">Belongs to the SEC62 family.</text>
</comment>
<dbReference type="Proteomes" id="UP000030764">
    <property type="component" value="Unassembled WGS sequence"/>
</dbReference>
<evidence type="ECO:0000256" key="7">
    <source>
        <dbReference type="ARBA" id="ARBA00022927"/>
    </source>
</evidence>
<reference evidence="14 15" key="1">
    <citation type="journal article" date="2014" name="Nat. Genet.">
        <title>Genome and transcriptome of the porcine whipworm Trichuris suis.</title>
        <authorList>
            <person name="Jex A.R."/>
            <person name="Nejsum P."/>
            <person name="Schwarz E.M."/>
            <person name="Hu L."/>
            <person name="Young N.D."/>
            <person name="Hall R.S."/>
            <person name="Korhonen P.K."/>
            <person name="Liao S."/>
            <person name="Thamsborg S."/>
            <person name="Xia J."/>
            <person name="Xu P."/>
            <person name="Wang S."/>
            <person name="Scheerlinck J.P."/>
            <person name="Hofmann A."/>
            <person name="Sternberg P.W."/>
            <person name="Wang J."/>
            <person name="Gasser R.B."/>
        </authorList>
    </citation>
    <scope>NUCLEOTIDE SEQUENCE [LARGE SCALE GENOMIC DNA]</scope>
    <source>
        <strain evidence="14">DCEP-RM93M</strain>
    </source>
</reference>
<dbReference type="InterPro" id="IPR004728">
    <property type="entry name" value="Sec62"/>
</dbReference>
<evidence type="ECO:0000256" key="2">
    <source>
        <dbReference type="ARBA" id="ARBA00010604"/>
    </source>
</evidence>
<feature type="region of interest" description="Disordered" evidence="11">
    <location>
        <begin position="308"/>
        <end position="396"/>
    </location>
</feature>
<dbReference type="PANTHER" id="PTHR12443">
    <property type="entry name" value="TRANSLOCATION PROTEIN SEC62"/>
    <property type="match status" value="1"/>
</dbReference>
<dbReference type="PANTHER" id="PTHR12443:SF9">
    <property type="entry name" value="TRANSLOCATION PROTEIN SEC62"/>
    <property type="match status" value="1"/>
</dbReference>
<dbReference type="AlphaFoldDB" id="A0A085MGF3"/>
<dbReference type="GO" id="GO:0005789">
    <property type="term" value="C:endoplasmic reticulum membrane"/>
    <property type="evidence" value="ECO:0007669"/>
    <property type="project" value="UniProtKB-SubCell"/>
</dbReference>
<organism evidence="14 15">
    <name type="scientific">Trichuris suis</name>
    <name type="common">pig whipworm</name>
    <dbReference type="NCBI Taxonomy" id="68888"/>
    <lineage>
        <taxon>Eukaryota</taxon>
        <taxon>Metazoa</taxon>
        <taxon>Ecdysozoa</taxon>
        <taxon>Nematoda</taxon>
        <taxon>Enoplea</taxon>
        <taxon>Dorylaimia</taxon>
        <taxon>Trichinellida</taxon>
        <taxon>Trichuridae</taxon>
        <taxon>Trichuris</taxon>
    </lineage>
</organism>
<keyword evidence="6" id="KW-0256">Endoplasmic reticulum</keyword>
<keyword evidence="15" id="KW-1185">Reference proteome</keyword>
<evidence type="ECO:0000256" key="5">
    <source>
        <dbReference type="ARBA" id="ARBA00022692"/>
    </source>
</evidence>
<dbReference type="EMBL" id="KL363194">
    <property type="protein sequence ID" value="KFD56299.1"/>
    <property type="molecule type" value="Genomic_DNA"/>
</dbReference>
<dbReference type="GO" id="GO:0031204">
    <property type="term" value="P:post-translational protein targeting to membrane, translocation"/>
    <property type="evidence" value="ECO:0007669"/>
    <property type="project" value="TreeGrafter"/>
</dbReference>
<evidence type="ECO:0000256" key="4">
    <source>
        <dbReference type="ARBA" id="ARBA00022448"/>
    </source>
</evidence>
<dbReference type="Pfam" id="PF03839">
    <property type="entry name" value="Sec62"/>
    <property type="match status" value="1"/>
</dbReference>
<feature type="transmembrane region" description="Helical" evidence="12">
    <location>
        <begin position="240"/>
        <end position="272"/>
    </location>
</feature>
<feature type="transmembrane region" description="Helical" evidence="12">
    <location>
        <begin position="214"/>
        <end position="233"/>
    </location>
</feature>
<feature type="compositionally biased region" description="Basic and acidic residues" evidence="11">
    <location>
        <begin position="327"/>
        <end position="337"/>
    </location>
</feature>
<feature type="chain" id="PRO_5001795300" description="Translocation protein SEC62" evidence="13">
    <location>
        <begin position="21"/>
        <end position="396"/>
    </location>
</feature>
<keyword evidence="7" id="KW-0653">Protein transport</keyword>
<name>A0A085MGF3_9BILA</name>
<feature type="compositionally biased region" description="Acidic residues" evidence="11">
    <location>
        <begin position="316"/>
        <end position="326"/>
    </location>
</feature>
<keyword evidence="10 12" id="KW-0472">Membrane</keyword>
<feature type="compositionally biased region" description="Polar residues" evidence="11">
    <location>
        <begin position="371"/>
        <end position="386"/>
    </location>
</feature>
<feature type="signal peptide" evidence="13">
    <location>
        <begin position="1"/>
        <end position="20"/>
    </location>
</feature>
<keyword evidence="9" id="KW-0811">Translocation</keyword>
<protein>
    <recommendedName>
        <fullName evidence="3">Translocation protein SEC62</fullName>
    </recommendedName>
</protein>
<keyword evidence="8 12" id="KW-1133">Transmembrane helix</keyword>
<gene>
    <name evidence="14" type="ORF">M513_02754</name>
</gene>
<evidence type="ECO:0000256" key="8">
    <source>
        <dbReference type="ARBA" id="ARBA00022989"/>
    </source>
</evidence>
<evidence type="ECO:0000313" key="15">
    <source>
        <dbReference type="Proteomes" id="UP000030764"/>
    </source>
</evidence>
<evidence type="ECO:0000313" key="14">
    <source>
        <dbReference type="EMBL" id="KFD56299.1"/>
    </source>
</evidence>
<evidence type="ECO:0000256" key="10">
    <source>
        <dbReference type="ARBA" id="ARBA00023136"/>
    </source>
</evidence>
<evidence type="ECO:0000256" key="6">
    <source>
        <dbReference type="ARBA" id="ARBA00022824"/>
    </source>
</evidence>
<evidence type="ECO:0000256" key="9">
    <source>
        <dbReference type="ARBA" id="ARBA00023010"/>
    </source>
</evidence>
<accession>A0A085MGF3</accession>
<sequence length="396" mass="44646">MTTQHLIVCPFSILVNTLWASPFARCLKRCTFLQWLTRSDSDGKPSKQEYAVAKYLRFKCPSKSSLLYGDEVHYFTGSKAVDVLLDSPWATCKKELLFTNRHSCVDYLQDLLNKGFFFRARKLIPKRRDRSDLKDFAKEKSIGRVSKCKTEAANDERVESRADVTIVDPAKKSTESPDKKKHKKIKLDVHSDQIFVDGNDVYAWKYNPTAPKTFLVGLLMVIGSIVVCLFPLWPAQFRLGVYYASILAMCFVGCLIALVCIRTVLFCAIWLATFGKHHFWLLPNLTEDCGFFDSFKPLYLHSVHDVSGKKQKPEDNLDSDEEDEEDSRNGEQSDRSSKCAAAKEGLSATDVSTDEEREKMSDSGGTRAVSEVSSASTGCPHSTSTDFEFVEKPLES</sequence>
<evidence type="ECO:0000256" key="13">
    <source>
        <dbReference type="SAM" id="SignalP"/>
    </source>
</evidence>
<keyword evidence="5 12" id="KW-0812">Transmembrane</keyword>
<evidence type="ECO:0000256" key="12">
    <source>
        <dbReference type="SAM" id="Phobius"/>
    </source>
</evidence>
<keyword evidence="4" id="KW-0813">Transport</keyword>
<evidence type="ECO:0000256" key="3">
    <source>
        <dbReference type="ARBA" id="ARBA00021257"/>
    </source>
</evidence>
<comment type="subcellular location">
    <subcellularLocation>
        <location evidence="1">Endoplasmic reticulum membrane</location>
        <topology evidence="1">Multi-pass membrane protein</topology>
    </subcellularLocation>
</comment>
<keyword evidence="13" id="KW-0732">Signal</keyword>